<proteinExistence type="predicted"/>
<dbReference type="InterPro" id="IPR024409">
    <property type="entry name" value="DUF3833"/>
</dbReference>
<reference evidence="2 3" key="1">
    <citation type="submission" date="2022-10" db="EMBL/GenBank/DDBJ databases">
        <title>Aestuariibacter sp. AA17 isolated from Montipora capitata coral fragment.</title>
        <authorList>
            <person name="Emsley S.A."/>
            <person name="Pfannmuller K.M."/>
            <person name="Loughran R.M."/>
            <person name="Shlafstein M."/>
            <person name="Papke E."/>
            <person name="Saw J.H."/>
            <person name="Ushijima B."/>
            <person name="Videau P."/>
        </authorList>
    </citation>
    <scope>NUCLEOTIDE SEQUENCE [LARGE SCALE GENOMIC DNA]</scope>
    <source>
        <strain evidence="2 3">AA17</strain>
    </source>
</reference>
<comment type="caution">
    <text evidence="2">The sequence shown here is derived from an EMBL/GenBank/DDBJ whole genome shotgun (WGS) entry which is preliminary data.</text>
</comment>
<name>A0ABT3A3F1_9ALTE</name>
<evidence type="ECO:0000313" key="2">
    <source>
        <dbReference type="EMBL" id="MCV2883206.1"/>
    </source>
</evidence>
<gene>
    <name evidence="2" type="ORF">OE749_00675</name>
</gene>
<protein>
    <submittedName>
        <fullName evidence="2">DUF3833 domain-containing protein</fullName>
    </submittedName>
</protein>
<dbReference type="Pfam" id="PF12915">
    <property type="entry name" value="DUF3833"/>
    <property type="match status" value="1"/>
</dbReference>
<dbReference type="RefSeq" id="WP_263710410.1">
    <property type="nucleotide sequence ID" value="NZ_JAOWKX010000001.1"/>
</dbReference>
<sequence>MKFHFLIVVASISLTSCSTQLADYKGTSPEFSLTEYFNGQVTAWGIVEDYSKKLTRRFCVDIIGSWEPTENGMSGTLDETFYYADGETQTRIWRLNISPSGEVTGTAGDVIGTATGKAEGTAFNWEYTLTVPVSGTTWEFAVDDWMYMMDNNRLMNRSYLSKWGVTVAEISIFFDKTQPVRTCRSE</sequence>
<keyword evidence="3" id="KW-1185">Reference proteome</keyword>
<dbReference type="PROSITE" id="PS51257">
    <property type="entry name" value="PROKAR_LIPOPROTEIN"/>
    <property type="match status" value="1"/>
</dbReference>
<feature type="chain" id="PRO_5046074887" evidence="1">
    <location>
        <begin position="22"/>
        <end position="186"/>
    </location>
</feature>
<accession>A0ABT3A3F1</accession>
<dbReference type="EMBL" id="JAOWKX010000001">
    <property type="protein sequence ID" value="MCV2883206.1"/>
    <property type="molecule type" value="Genomic_DNA"/>
</dbReference>
<organism evidence="2 3">
    <name type="scientific">Fluctibacter corallii</name>
    <dbReference type="NCBI Taxonomy" id="2984329"/>
    <lineage>
        <taxon>Bacteria</taxon>
        <taxon>Pseudomonadati</taxon>
        <taxon>Pseudomonadota</taxon>
        <taxon>Gammaproteobacteria</taxon>
        <taxon>Alteromonadales</taxon>
        <taxon>Alteromonadaceae</taxon>
        <taxon>Fluctibacter</taxon>
    </lineage>
</organism>
<keyword evidence="1" id="KW-0732">Signal</keyword>
<dbReference type="Proteomes" id="UP001652504">
    <property type="component" value="Unassembled WGS sequence"/>
</dbReference>
<evidence type="ECO:0000313" key="3">
    <source>
        <dbReference type="Proteomes" id="UP001652504"/>
    </source>
</evidence>
<evidence type="ECO:0000256" key="1">
    <source>
        <dbReference type="SAM" id="SignalP"/>
    </source>
</evidence>
<feature type="signal peptide" evidence="1">
    <location>
        <begin position="1"/>
        <end position="21"/>
    </location>
</feature>